<protein>
    <submittedName>
        <fullName evidence="1">Uncharacterized protein</fullName>
    </submittedName>
</protein>
<organism evidence="1 2">
    <name type="scientific">Chitinophaga skermanii</name>
    <dbReference type="NCBI Taxonomy" id="331697"/>
    <lineage>
        <taxon>Bacteria</taxon>
        <taxon>Pseudomonadati</taxon>
        <taxon>Bacteroidota</taxon>
        <taxon>Chitinophagia</taxon>
        <taxon>Chitinophagales</taxon>
        <taxon>Chitinophagaceae</taxon>
        <taxon>Chitinophaga</taxon>
    </lineage>
</organism>
<dbReference type="OrthoDB" id="5498775at2"/>
<keyword evidence="2" id="KW-1185">Reference proteome</keyword>
<sequence>MSYDQNIHVIFINVENGEPFGETSIAANQLPPSFDDNNTLQIGHEQWQVIEATPSQASDFIASKELVLHLKKISTPLPPSNILYSLPTISNEIPMLVQEAPFSSFTLFLHEDEWRQKEFIHPRKLALVGEEVDEIKEIWMNFSKEIDDDHRAFKNIHVRKTIGLPGLYISLEQLMAVLQVSEPGSISFQGHEGYVENGFSLETTNSKYYGIVENGVVKQLGVIEENDSTMREVNKLIRVFSLSFVNWVQCLIIPA</sequence>
<comment type="caution">
    <text evidence="1">The sequence shown here is derived from an EMBL/GenBank/DDBJ whole genome shotgun (WGS) entry which is preliminary data.</text>
</comment>
<name>A0A327Q2I4_9BACT</name>
<dbReference type="RefSeq" id="WP_111600048.1">
    <property type="nucleotide sequence ID" value="NZ_QLLL01000011.1"/>
</dbReference>
<accession>A0A327Q2I4</accession>
<gene>
    <name evidence="1" type="ORF">LX64_04660</name>
</gene>
<proteinExistence type="predicted"/>
<reference evidence="1 2" key="1">
    <citation type="submission" date="2018-06" db="EMBL/GenBank/DDBJ databases">
        <title>Genomic Encyclopedia of Archaeal and Bacterial Type Strains, Phase II (KMG-II): from individual species to whole genera.</title>
        <authorList>
            <person name="Goeker M."/>
        </authorList>
    </citation>
    <scope>NUCLEOTIDE SEQUENCE [LARGE SCALE GENOMIC DNA]</scope>
    <source>
        <strain evidence="1 2">DSM 23857</strain>
    </source>
</reference>
<dbReference type="Proteomes" id="UP000249547">
    <property type="component" value="Unassembled WGS sequence"/>
</dbReference>
<dbReference type="AlphaFoldDB" id="A0A327Q2I4"/>
<evidence type="ECO:0000313" key="1">
    <source>
        <dbReference type="EMBL" id="RAI98675.1"/>
    </source>
</evidence>
<evidence type="ECO:0000313" key="2">
    <source>
        <dbReference type="Proteomes" id="UP000249547"/>
    </source>
</evidence>
<dbReference type="EMBL" id="QLLL01000011">
    <property type="protein sequence ID" value="RAI98675.1"/>
    <property type="molecule type" value="Genomic_DNA"/>
</dbReference>